<dbReference type="InterPro" id="IPR037068">
    <property type="entry name" value="DNA_primase_core_N_sf"/>
</dbReference>
<dbReference type="GO" id="GO:0005737">
    <property type="term" value="C:cytoplasm"/>
    <property type="evidence" value="ECO:0007669"/>
    <property type="project" value="TreeGrafter"/>
</dbReference>
<accession>A0A8J3JZG4</accession>
<dbReference type="Pfam" id="PF13155">
    <property type="entry name" value="Toprim_2"/>
    <property type="match status" value="1"/>
</dbReference>
<evidence type="ECO:0000313" key="4">
    <source>
        <dbReference type="Proteomes" id="UP000619293"/>
    </source>
</evidence>
<dbReference type="RefSeq" id="WP_191839372.1">
    <property type="nucleotide sequence ID" value="NZ_BAAALB010000007.1"/>
</dbReference>
<dbReference type="Pfam" id="PF08275">
    <property type="entry name" value="DNAG_N"/>
    <property type="match status" value="1"/>
</dbReference>
<evidence type="ECO:0000256" key="1">
    <source>
        <dbReference type="SAM" id="MobiDB-lite"/>
    </source>
</evidence>
<dbReference type="SUPFAM" id="SSF56731">
    <property type="entry name" value="DNA primase core"/>
    <property type="match status" value="1"/>
</dbReference>
<dbReference type="AlphaFoldDB" id="A0A8J3JZG4"/>
<proteinExistence type="predicted"/>
<dbReference type="SMART" id="SM00493">
    <property type="entry name" value="TOPRIM"/>
    <property type="match status" value="1"/>
</dbReference>
<evidence type="ECO:0000313" key="3">
    <source>
        <dbReference type="EMBL" id="GIF93917.1"/>
    </source>
</evidence>
<sequence length="641" mass="67052">MTTRTHPGNRALLHATMLTLRLAVADLTGAQGWSRVLDVAARHPGRSVNDVLLIARQCPDATELATYDQWRARGVHVRRGERGLALLRPPDGAGGAVDVVKVFDITQTNAAPSPRRPQPDLVPVVAALAALADRAGLTVRLRQGLPAAARADGDRLDLAANLPISATAGHLVHHLAQRMLPAGPARLVQAAGIAQIIARRFGLQPPDTALPEPRRWAGALDPAAPDRAVVDCAAAVISAADSLTARLRHALHRAAATAPTPSRPARIPTQRRPDRTAVVTPDAQATDRAALHAANAAAAAFFAAHLPASRAAAAYLRSRGITTAADAESGWQLGVAPPSGDALLRHLRALGFSARVLLDAGLVAASRLHDGGLYDLFRDRLMFPIHAPGGQIAGFTGRDLSGRSKAKFYNTPATAVFRKSELLYGLAPQLRQHGAPSQFVVVEGPTDAIAAHLAYAGLARDGVTTVTVAPCGTAFTAAQLALLAADAGPDTSLIMSFDADDAGARALDRAYPLAVTWPHGRVLGTGPAAYKDIAALLAARGADEALLDLLAAERPLPLLGAERALATAFPEGFHADWPEARVRANRTVAPYLLDAVRHGDVDLLLQSAAAQLGIAPHELSQGVVQHFGAAGTFPDPAPHRR</sequence>
<protein>
    <recommendedName>
        <fullName evidence="2">Toprim domain-containing protein</fullName>
    </recommendedName>
</protein>
<dbReference type="PROSITE" id="PS50880">
    <property type="entry name" value="TOPRIM"/>
    <property type="match status" value="1"/>
</dbReference>
<dbReference type="InterPro" id="IPR013264">
    <property type="entry name" value="DNAG_N"/>
</dbReference>
<dbReference type="Proteomes" id="UP000619293">
    <property type="component" value="Unassembled WGS sequence"/>
</dbReference>
<dbReference type="GO" id="GO:0006269">
    <property type="term" value="P:DNA replication, synthesis of primer"/>
    <property type="evidence" value="ECO:0007669"/>
    <property type="project" value="TreeGrafter"/>
</dbReference>
<dbReference type="InterPro" id="IPR050219">
    <property type="entry name" value="DnaG_primase"/>
</dbReference>
<reference evidence="3 4" key="1">
    <citation type="submission" date="2021-01" db="EMBL/GenBank/DDBJ databases">
        <title>Whole genome shotgun sequence of Catellatospora chokoriensis NBRC 107358.</title>
        <authorList>
            <person name="Komaki H."/>
            <person name="Tamura T."/>
        </authorList>
    </citation>
    <scope>NUCLEOTIDE SEQUENCE [LARGE SCALE GENOMIC DNA]</scope>
    <source>
        <strain evidence="3 4">NBRC 107358</strain>
    </source>
</reference>
<name>A0A8J3JZG4_9ACTN</name>
<gene>
    <name evidence="3" type="ORF">Cch02nite_73610</name>
</gene>
<dbReference type="Gene3D" id="3.40.1360.10">
    <property type="match status" value="1"/>
</dbReference>
<organism evidence="3 4">
    <name type="scientific">Catellatospora chokoriensis</name>
    <dbReference type="NCBI Taxonomy" id="310353"/>
    <lineage>
        <taxon>Bacteria</taxon>
        <taxon>Bacillati</taxon>
        <taxon>Actinomycetota</taxon>
        <taxon>Actinomycetes</taxon>
        <taxon>Micromonosporales</taxon>
        <taxon>Micromonosporaceae</taxon>
        <taxon>Catellatospora</taxon>
    </lineage>
</organism>
<dbReference type="EMBL" id="BONG01000076">
    <property type="protein sequence ID" value="GIF93917.1"/>
    <property type="molecule type" value="Genomic_DNA"/>
</dbReference>
<evidence type="ECO:0000259" key="2">
    <source>
        <dbReference type="PROSITE" id="PS50880"/>
    </source>
</evidence>
<dbReference type="PANTHER" id="PTHR30313:SF2">
    <property type="entry name" value="DNA PRIMASE"/>
    <property type="match status" value="1"/>
</dbReference>
<feature type="region of interest" description="Disordered" evidence="1">
    <location>
        <begin position="254"/>
        <end position="275"/>
    </location>
</feature>
<feature type="domain" description="Toprim" evidence="2">
    <location>
        <begin position="437"/>
        <end position="528"/>
    </location>
</feature>
<feature type="compositionally biased region" description="Low complexity" evidence="1">
    <location>
        <begin position="254"/>
        <end position="268"/>
    </location>
</feature>
<dbReference type="PANTHER" id="PTHR30313">
    <property type="entry name" value="DNA PRIMASE"/>
    <property type="match status" value="1"/>
</dbReference>
<comment type="caution">
    <text evidence="3">The sequence shown here is derived from an EMBL/GenBank/DDBJ whole genome shotgun (WGS) entry which is preliminary data.</text>
</comment>
<dbReference type="Gene3D" id="3.90.980.10">
    <property type="entry name" value="DNA primase, catalytic core, N-terminal domain"/>
    <property type="match status" value="1"/>
</dbReference>
<dbReference type="InterPro" id="IPR006171">
    <property type="entry name" value="TOPRIM_dom"/>
</dbReference>
<keyword evidence="4" id="KW-1185">Reference proteome</keyword>